<reference evidence="2" key="1">
    <citation type="submission" date="2023-04" db="EMBL/GenBank/DDBJ databases">
        <title>Black Yeasts Isolated from many extreme environments.</title>
        <authorList>
            <person name="Coleine C."/>
            <person name="Stajich J.E."/>
            <person name="Selbmann L."/>
        </authorList>
    </citation>
    <scope>NUCLEOTIDE SEQUENCE</scope>
    <source>
        <strain evidence="2">CCFEE 5312</strain>
    </source>
</reference>
<dbReference type="Proteomes" id="UP001271007">
    <property type="component" value="Unassembled WGS sequence"/>
</dbReference>
<sequence length="168" mass="18659">MDAKGEEDYVAMTDSDRLENLPPEMSLDDHFSTPGKGTMSMQPTMCRPSPLHNPEIKSTIQPRSSPLHPRKPDDGTIEPAVRYQPVRRHQQPLHDLVRPANRSIVSKTATPEKPTAQHRHSHKSKPRKTLCERNGTVLAQTSEVFLSLVEPDRTLANVPLGECGVGGM</sequence>
<organism evidence="2 3">
    <name type="scientific">Extremus antarcticus</name>
    <dbReference type="NCBI Taxonomy" id="702011"/>
    <lineage>
        <taxon>Eukaryota</taxon>
        <taxon>Fungi</taxon>
        <taxon>Dikarya</taxon>
        <taxon>Ascomycota</taxon>
        <taxon>Pezizomycotina</taxon>
        <taxon>Dothideomycetes</taxon>
        <taxon>Dothideomycetidae</taxon>
        <taxon>Mycosphaerellales</taxon>
        <taxon>Extremaceae</taxon>
        <taxon>Extremus</taxon>
    </lineage>
</organism>
<protein>
    <submittedName>
        <fullName evidence="2">Uncharacterized protein</fullName>
    </submittedName>
</protein>
<name>A0AAJ0G8R6_9PEZI</name>
<feature type="region of interest" description="Disordered" evidence="1">
    <location>
        <begin position="1"/>
        <end position="129"/>
    </location>
</feature>
<dbReference type="AlphaFoldDB" id="A0AAJ0G8R6"/>
<evidence type="ECO:0000313" key="2">
    <source>
        <dbReference type="EMBL" id="KAK3048331.1"/>
    </source>
</evidence>
<gene>
    <name evidence="2" type="ORF">LTR09_010324</name>
</gene>
<evidence type="ECO:0000313" key="3">
    <source>
        <dbReference type="Proteomes" id="UP001271007"/>
    </source>
</evidence>
<accession>A0AAJ0G8R6</accession>
<dbReference type="EMBL" id="JAWDJX010000050">
    <property type="protein sequence ID" value="KAK3048331.1"/>
    <property type="molecule type" value="Genomic_DNA"/>
</dbReference>
<comment type="caution">
    <text evidence="2">The sequence shown here is derived from an EMBL/GenBank/DDBJ whole genome shotgun (WGS) entry which is preliminary data.</text>
</comment>
<feature type="compositionally biased region" description="Basic residues" evidence="1">
    <location>
        <begin position="116"/>
        <end position="128"/>
    </location>
</feature>
<proteinExistence type="predicted"/>
<keyword evidence="3" id="KW-1185">Reference proteome</keyword>
<evidence type="ECO:0000256" key="1">
    <source>
        <dbReference type="SAM" id="MobiDB-lite"/>
    </source>
</evidence>